<dbReference type="PANTHER" id="PTHR31920">
    <property type="entry name" value="B3 DOMAIN-CONTAINING"/>
    <property type="match status" value="1"/>
</dbReference>
<dbReference type="PANTHER" id="PTHR31920:SF132">
    <property type="entry name" value="TF-B3 DOMAIN-CONTAINING PROTEIN"/>
    <property type="match status" value="1"/>
</dbReference>
<dbReference type="SUPFAM" id="SSF101936">
    <property type="entry name" value="DNA-binding pseudobarrel domain"/>
    <property type="match status" value="2"/>
</dbReference>
<dbReference type="CDD" id="cd10017">
    <property type="entry name" value="B3_DNA"/>
    <property type="match status" value="1"/>
</dbReference>
<dbReference type="InterPro" id="IPR050655">
    <property type="entry name" value="Plant_B3_domain"/>
</dbReference>
<dbReference type="Proteomes" id="UP001237642">
    <property type="component" value="Unassembled WGS sequence"/>
</dbReference>
<keyword evidence="7" id="KW-1185">Reference proteome</keyword>
<gene>
    <name evidence="6" type="ORF">POM88_048425</name>
</gene>
<dbReference type="AlphaFoldDB" id="A0AAD8GVT7"/>
<dbReference type="InterPro" id="IPR015300">
    <property type="entry name" value="DNA-bd_pseudobarrel_sf"/>
</dbReference>
<evidence type="ECO:0000313" key="6">
    <source>
        <dbReference type="EMBL" id="KAK1355169.1"/>
    </source>
</evidence>
<name>A0AAD8GVT7_9APIA</name>
<evidence type="ECO:0000256" key="4">
    <source>
        <dbReference type="ARBA" id="ARBA00023163"/>
    </source>
</evidence>
<reference evidence="6" key="2">
    <citation type="submission" date="2023-05" db="EMBL/GenBank/DDBJ databases">
        <authorList>
            <person name="Schelkunov M.I."/>
        </authorList>
    </citation>
    <scope>NUCLEOTIDE SEQUENCE</scope>
    <source>
        <strain evidence="6">Hsosn_3</strain>
        <tissue evidence="6">Leaf</tissue>
    </source>
</reference>
<keyword evidence="3" id="KW-0238">DNA-binding</keyword>
<keyword evidence="5" id="KW-0539">Nucleus</keyword>
<keyword evidence="4" id="KW-0804">Transcription</keyword>
<dbReference type="GO" id="GO:0005634">
    <property type="term" value="C:nucleus"/>
    <property type="evidence" value="ECO:0007669"/>
    <property type="project" value="UniProtKB-SubCell"/>
</dbReference>
<comment type="caution">
    <text evidence="6">The sequence shown here is derived from an EMBL/GenBank/DDBJ whole genome shotgun (WGS) entry which is preliminary data.</text>
</comment>
<reference evidence="6" key="1">
    <citation type="submission" date="2023-02" db="EMBL/GenBank/DDBJ databases">
        <title>Genome of toxic invasive species Heracleum sosnowskyi carries increased number of genes despite the absence of recent whole-genome duplications.</title>
        <authorList>
            <person name="Schelkunov M."/>
            <person name="Shtratnikova V."/>
            <person name="Makarenko M."/>
            <person name="Klepikova A."/>
            <person name="Omelchenko D."/>
            <person name="Novikova G."/>
            <person name="Obukhova E."/>
            <person name="Bogdanov V."/>
            <person name="Penin A."/>
            <person name="Logacheva M."/>
        </authorList>
    </citation>
    <scope>NUCLEOTIDE SEQUENCE</scope>
    <source>
        <strain evidence="6">Hsosn_3</strain>
        <tissue evidence="6">Leaf</tissue>
    </source>
</reference>
<sequence length="346" mass="39782">MDCCGLICEKFMKLLSHKDVGMNELSLPSDFCLKYDNRLPTNFHLILRTGYRLPVYFNKGRPILNGVYCLYRDFGLKGGGGELLLFEYYGRQDMNVYIIGSNGSEIDYPPVIHHLQTCHPRRVTVGHGGWRFAIFLDSTAGLEDEIEIPTTLMERCGFDFPVSTKFVLSNGKVFKGTFSQETHKISCLRRMCEILGLPHLKCFHMLVFTYDGLSVINVSSFDEHLYEIVFPGSPISNGVRASGFAITIKPSHLLAYYSGVDISIDYEDLCNMWGRIDYINVYSMFSSWRLEVRKRSDWKRTSIHDGWLEFKNCLELDVGDLCIFQCSRESYNHFSVRVIKKPTDDH</sequence>
<evidence type="ECO:0000256" key="2">
    <source>
        <dbReference type="ARBA" id="ARBA00023015"/>
    </source>
</evidence>
<protein>
    <submittedName>
        <fullName evidence="6">TF-B3 domain-containing protein</fullName>
    </submittedName>
</protein>
<evidence type="ECO:0000256" key="5">
    <source>
        <dbReference type="ARBA" id="ARBA00023242"/>
    </source>
</evidence>
<dbReference type="EMBL" id="JAUIZM010000011">
    <property type="protein sequence ID" value="KAK1355169.1"/>
    <property type="molecule type" value="Genomic_DNA"/>
</dbReference>
<accession>A0AAD8GVT7</accession>
<dbReference type="GO" id="GO:0003677">
    <property type="term" value="F:DNA binding"/>
    <property type="evidence" value="ECO:0007669"/>
    <property type="project" value="UniProtKB-KW"/>
</dbReference>
<evidence type="ECO:0000256" key="1">
    <source>
        <dbReference type="ARBA" id="ARBA00004123"/>
    </source>
</evidence>
<proteinExistence type="predicted"/>
<dbReference type="InterPro" id="IPR003340">
    <property type="entry name" value="B3_DNA-bd"/>
</dbReference>
<organism evidence="6 7">
    <name type="scientific">Heracleum sosnowskyi</name>
    <dbReference type="NCBI Taxonomy" id="360622"/>
    <lineage>
        <taxon>Eukaryota</taxon>
        <taxon>Viridiplantae</taxon>
        <taxon>Streptophyta</taxon>
        <taxon>Embryophyta</taxon>
        <taxon>Tracheophyta</taxon>
        <taxon>Spermatophyta</taxon>
        <taxon>Magnoliopsida</taxon>
        <taxon>eudicotyledons</taxon>
        <taxon>Gunneridae</taxon>
        <taxon>Pentapetalae</taxon>
        <taxon>asterids</taxon>
        <taxon>campanulids</taxon>
        <taxon>Apiales</taxon>
        <taxon>Apiaceae</taxon>
        <taxon>Apioideae</taxon>
        <taxon>apioid superclade</taxon>
        <taxon>Tordylieae</taxon>
        <taxon>Tordyliinae</taxon>
        <taxon>Heracleum</taxon>
    </lineage>
</organism>
<keyword evidence="2" id="KW-0805">Transcription regulation</keyword>
<evidence type="ECO:0000313" key="7">
    <source>
        <dbReference type="Proteomes" id="UP001237642"/>
    </source>
</evidence>
<dbReference type="Gene3D" id="2.40.330.10">
    <property type="entry name" value="DNA-binding pseudobarrel domain"/>
    <property type="match status" value="1"/>
</dbReference>
<evidence type="ECO:0000256" key="3">
    <source>
        <dbReference type="ARBA" id="ARBA00023125"/>
    </source>
</evidence>
<comment type="subcellular location">
    <subcellularLocation>
        <location evidence="1">Nucleus</location>
    </subcellularLocation>
</comment>